<accession>A0A7C3ZQH6</accession>
<keyword evidence="2" id="KW-0808">Transferase</keyword>
<protein>
    <submittedName>
        <fullName evidence="2">Sulfotransferase</fullName>
    </submittedName>
</protein>
<evidence type="ECO:0000313" key="2">
    <source>
        <dbReference type="EMBL" id="HGG03644.1"/>
    </source>
</evidence>
<name>A0A7C3ZQH6_9CYAN</name>
<dbReference type="SUPFAM" id="SSF52540">
    <property type="entry name" value="P-loop containing nucleoside triphosphate hydrolases"/>
    <property type="match status" value="1"/>
</dbReference>
<reference evidence="2" key="1">
    <citation type="journal article" date="2020" name="mSystems">
        <title>Genome- and Community-Level Interaction Insights into Carbon Utilization and Element Cycling Functions of Hydrothermarchaeota in Hydrothermal Sediment.</title>
        <authorList>
            <person name="Zhou Z."/>
            <person name="Liu Y."/>
            <person name="Xu W."/>
            <person name="Pan J."/>
            <person name="Luo Z.H."/>
            <person name="Li M."/>
        </authorList>
    </citation>
    <scope>NUCLEOTIDE SEQUENCE [LARGE SCALE GENOMIC DNA]</scope>
    <source>
        <strain evidence="2">SpSt-374</strain>
    </source>
</reference>
<sequence length="293" mass="33738">MAGKIKDIIPESIKQPLRPLQKAASQLKTSYLMKFSRIHPAPVIILGNPKSGTSAIAALVGRAAGKTVIIDMFHLIKEPNFRELLYSGEMPLRDLMERYKFYFSTEIIKETHLTFFYAQLAEYFPQAKFAIVVRDPRANIRSILNRLKIPGNLEVLPDSYLDNFNSVEVKGWRLQLEGKLPDVPGANYIERMAHRWNIAADVYLQHPDKVVLMRYEDFMQDKVGTIGKLTRQLGWEPVNDISDRVDVQYQPRGDRSIAWREFFGAENLRRIETICGDRMQQFNYQPSSPDTST</sequence>
<dbReference type="Gene3D" id="3.40.50.300">
    <property type="entry name" value="P-loop containing nucleotide triphosphate hydrolases"/>
    <property type="match status" value="1"/>
</dbReference>
<dbReference type="EMBL" id="DSPX01000251">
    <property type="protein sequence ID" value="HGG03644.1"/>
    <property type="molecule type" value="Genomic_DNA"/>
</dbReference>
<dbReference type="InterPro" id="IPR027417">
    <property type="entry name" value="P-loop_NTPase"/>
</dbReference>
<proteinExistence type="predicted"/>
<gene>
    <name evidence="2" type="ORF">ENR15_24160</name>
</gene>
<organism evidence="2">
    <name type="scientific">Planktothricoides sp. SpSt-374</name>
    <dbReference type="NCBI Taxonomy" id="2282167"/>
    <lineage>
        <taxon>Bacteria</taxon>
        <taxon>Bacillati</taxon>
        <taxon>Cyanobacteriota</taxon>
        <taxon>Cyanophyceae</taxon>
        <taxon>Oscillatoriophycideae</taxon>
        <taxon>Oscillatoriales</taxon>
        <taxon>Oscillatoriaceae</taxon>
        <taxon>Planktothricoides</taxon>
    </lineage>
</organism>
<dbReference type="AlphaFoldDB" id="A0A7C3ZQH6"/>
<dbReference type="GO" id="GO:0008146">
    <property type="term" value="F:sulfotransferase activity"/>
    <property type="evidence" value="ECO:0007669"/>
    <property type="project" value="InterPro"/>
</dbReference>
<dbReference type="InterPro" id="IPR000863">
    <property type="entry name" value="Sulfotransferase_dom"/>
</dbReference>
<dbReference type="Pfam" id="PF00685">
    <property type="entry name" value="Sulfotransfer_1"/>
    <property type="match status" value="1"/>
</dbReference>
<evidence type="ECO:0000259" key="1">
    <source>
        <dbReference type="Pfam" id="PF00685"/>
    </source>
</evidence>
<feature type="domain" description="Sulfotransferase" evidence="1">
    <location>
        <begin position="42"/>
        <end position="242"/>
    </location>
</feature>
<comment type="caution">
    <text evidence="2">The sequence shown here is derived from an EMBL/GenBank/DDBJ whole genome shotgun (WGS) entry which is preliminary data.</text>
</comment>